<dbReference type="Pfam" id="PF00847">
    <property type="entry name" value="AP2"/>
    <property type="match status" value="1"/>
</dbReference>
<evidence type="ECO:0000256" key="7">
    <source>
        <dbReference type="ARBA" id="ARBA00024343"/>
    </source>
</evidence>
<evidence type="ECO:0000256" key="6">
    <source>
        <dbReference type="ARBA" id="ARBA00023242"/>
    </source>
</evidence>
<evidence type="ECO:0000256" key="5">
    <source>
        <dbReference type="ARBA" id="ARBA00023163"/>
    </source>
</evidence>
<comment type="subcellular location">
    <subcellularLocation>
        <location evidence="1">Nucleus</location>
    </subcellularLocation>
</comment>
<keyword evidence="3" id="KW-0238">DNA-binding</keyword>
<dbReference type="GO" id="GO:0003677">
    <property type="term" value="F:DNA binding"/>
    <property type="evidence" value="ECO:0007669"/>
    <property type="project" value="UniProtKB-KW"/>
</dbReference>
<dbReference type="SMART" id="SM00380">
    <property type="entry name" value="AP2"/>
    <property type="match status" value="1"/>
</dbReference>
<dbReference type="InterPro" id="IPR016177">
    <property type="entry name" value="DNA-bd_dom_sf"/>
</dbReference>
<feature type="domain" description="AP2/ERF" evidence="8">
    <location>
        <begin position="16"/>
        <end position="75"/>
    </location>
</feature>
<dbReference type="GO" id="GO:0005634">
    <property type="term" value="C:nucleus"/>
    <property type="evidence" value="ECO:0007669"/>
    <property type="project" value="UniProtKB-SubCell"/>
</dbReference>
<dbReference type="InterPro" id="IPR036955">
    <property type="entry name" value="AP2/ERF_dom_sf"/>
</dbReference>
<proteinExistence type="inferred from homology"/>
<dbReference type="AlphaFoldDB" id="A0A5K0UWY1"/>
<evidence type="ECO:0000259" key="8">
    <source>
        <dbReference type="PROSITE" id="PS51032"/>
    </source>
</evidence>
<evidence type="ECO:0000313" key="9">
    <source>
        <dbReference type="EMBL" id="VVV33031.1"/>
    </source>
</evidence>
<dbReference type="OMA" id="FEDCESG"/>
<protein>
    <recommendedName>
        <fullName evidence="8">AP2/ERF domain-containing protein</fullName>
    </recommendedName>
</protein>
<dbReference type="PANTHER" id="PTHR31985">
    <property type="entry name" value="ETHYLENE-RESPONSIVE TRANSCRIPTION FACTOR ERF042-RELATED"/>
    <property type="match status" value="1"/>
</dbReference>
<reference evidence="9" key="1">
    <citation type="submission" date="2019-09" db="EMBL/GenBank/DDBJ databases">
        <authorList>
            <person name="Zhang L."/>
        </authorList>
    </citation>
    <scope>NUCLEOTIDE SEQUENCE</scope>
</reference>
<keyword evidence="5" id="KW-0804">Transcription</keyword>
<evidence type="ECO:0000256" key="3">
    <source>
        <dbReference type="ARBA" id="ARBA00023125"/>
    </source>
</evidence>
<name>A0A5K0UWY1_9MAGN</name>
<dbReference type="EMBL" id="LR721774">
    <property type="protein sequence ID" value="VVV33031.1"/>
    <property type="molecule type" value="Genomic_DNA"/>
</dbReference>
<evidence type="ECO:0000256" key="4">
    <source>
        <dbReference type="ARBA" id="ARBA00023159"/>
    </source>
</evidence>
<dbReference type="PANTHER" id="PTHR31985:SF45">
    <property type="entry name" value="ETHYLENE-RESPONSIVE TRANSCRIPTION FACTOR ERF020"/>
    <property type="match status" value="1"/>
</dbReference>
<organism evidence="9">
    <name type="scientific">Nymphaea colorata</name>
    <name type="common">pocket water lily</name>
    <dbReference type="NCBI Taxonomy" id="210225"/>
    <lineage>
        <taxon>Eukaryota</taxon>
        <taxon>Viridiplantae</taxon>
        <taxon>Streptophyta</taxon>
        <taxon>Embryophyta</taxon>
        <taxon>Tracheophyta</taxon>
        <taxon>Spermatophyta</taxon>
        <taxon>Magnoliopsida</taxon>
        <taxon>Nymphaeales</taxon>
        <taxon>Nymphaeaceae</taxon>
        <taxon>Nymphaea</taxon>
    </lineage>
</organism>
<dbReference type="CDD" id="cd00018">
    <property type="entry name" value="AP2"/>
    <property type="match status" value="1"/>
</dbReference>
<evidence type="ECO:0000256" key="1">
    <source>
        <dbReference type="ARBA" id="ARBA00004123"/>
    </source>
</evidence>
<keyword evidence="2" id="KW-0805">Transcription regulation</keyword>
<evidence type="ECO:0000256" key="2">
    <source>
        <dbReference type="ARBA" id="ARBA00023015"/>
    </source>
</evidence>
<dbReference type="InterPro" id="IPR001471">
    <property type="entry name" value="AP2/ERF_dom"/>
</dbReference>
<dbReference type="SUPFAM" id="SSF54171">
    <property type="entry name" value="DNA-binding domain"/>
    <property type="match status" value="1"/>
</dbReference>
<dbReference type="PRINTS" id="PR00367">
    <property type="entry name" value="ETHRSPELEMNT"/>
</dbReference>
<comment type="similarity">
    <text evidence="7">Belongs to the AP2/ERF transcription factor family. ERF subfamily.</text>
</comment>
<keyword evidence="4" id="KW-0010">Activator</keyword>
<dbReference type="Gramene" id="NC1G0089340.1">
    <property type="protein sequence ID" value="NC1G0089340.1:cds"/>
    <property type="gene ID" value="NC1G0089340"/>
</dbReference>
<sequence length="167" mass="18616">MERGNGKVVEDGGRKPYKGVRRRKWGKWVSEIRLPGSRDRLWLGSYATPEAAAIARDTAVFCLRGPNSVNSLNFPYNIPAIPRLDMSPRSVRRVAAEAGVAMDVELSSKLQNTGRLPESGEGAAQECLIWDGLEDLPRSYYAHQLREEELSISVDDMHGNIFVNFPS</sequence>
<dbReference type="GO" id="GO:0003700">
    <property type="term" value="F:DNA-binding transcription factor activity"/>
    <property type="evidence" value="ECO:0007669"/>
    <property type="project" value="InterPro"/>
</dbReference>
<gene>
    <name evidence="9" type="ORF">NYM_LOCUS355</name>
</gene>
<accession>A0A5K0UWY1</accession>
<dbReference type="InterPro" id="IPR051032">
    <property type="entry name" value="AP2/ERF_TF_ERF_subfamily"/>
</dbReference>
<keyword evidence="6" id="KW-0539">Nucleus</keyword>
<dbReference type="PROSITE" id="PS51032">
    <property type="entry name" value="AP2_ERF"/>
    <property type="match status" value="1"/>
</dbReference>
<dbReference type="Gene3D" id="3.30.730.10">
    <property type="entry name" value="AP2/ERF domain"/>
    <property type="match status" value="1"/>
</dbReference>